<sequence>MKLALLSLAAVVGAIAPRERPPQNTNPVQTPGAPTPTNTLTILPIVSFTPFPDSSSTDKITIPILSSDPTHTTHTLWGFPNLYRIHNVNKSSPPTSESSPLPTSTSSTPEGSSSSSSNQSTSSGTTTHNSTTSSATGTGTGTGTSGSTSSSRTSSSPSSSPSNAAAAVATANIMAGIAAIAGLVMVA</sequence>
<evidence type="ECO:0000313" key="5">
    <source>
        <dbReference type="Proteomes" id="UP000001610"/>
    </source>
</evidence>
<dbReference type="KEGG" id="cmt:CCM_01111"/>
<keyword evidence="3" id="KW-0732">Signal</keyword>
<feature type="transmembrane region" description="Helical" evidence="2">
    <location>
        <begin position="164"/>
        <end position="186"/>
    </location>
</feature>
<dbReference type="OrthoDB" id="4870839at2759"/>
<evidence type="ECO:0000313" key="4">
    <source>
        <dbReference type="EMBL" id="EGX96455.1"/>
    </source>
</evidence>
<dbReference type="InParanoid" id="G3J374"/>
<dbReference type="Proteomes" id="UP000001610">
    <property type="component" value="Unassembled WGS sequence"/>
</dbReference>
<proteinExistence type="predicted"/>
<evidence type="ECO:0000256" key="3">
    <source>
        <dbReference type="SAM" id="SignalP"/>
    </source>
</evidence>
<feature type="signal peptide" evidence="3">
    <location>
        <begin position="1"/>
        <end position="16"/>
    </location>
</feature>
<evidence type="ECO:0000256" key="2">
    <source>
        <dbReference type="SAM" id="Phobius"/>
    </source>
</evidence>
<keyword evidence="5" id="KW-1185">Reference proteome</keyword>
<feature type="compositionally biased region" description="Low complexity" evidence="1">
    <location>
        <begin position="145"/>
        <end position="163"/>
    </location>
</feature>
<accession>G3J374</accession>
<feature type="region of interest" description="Disordered" evidence="1">
    <location>
        <begin position="17"/>
        <end position="36"/>
    </location>
</feature>
<feature type="chain" id="PRO_5003445755" evidence="3">
    <location>
        <begin position="17"/>
        <end position="187"/>
    </location>
</feature>
<dbReference type="AlphaFoldDB" id="G3J374"/>
<dbReference type="GeneID" id="18163144"/>
<protein>
    <submittedName>
        <fullName evidence="4">Uncharacterized protein</fullName>
    </submittedName>
</protein>
<name>G3J374_CORMM</name>
<evidence type="ECO:0000256" key="1">
    <source>
        <dbReference type="SAM" id="MobiDB-lite"/>
    </source>
</evidence>
<keyword evidence="2" id="KW-1133">Transmembrane helix</keyword>
<dbReference type="VEuPathDB" id="FungiDB:CCM_01111"/>
<organism evidence="4 5">
    <name type="scientific">Cordyceps militaris (strain CM01)</name>
    <name type="common">Caterpillar fungus</name>
    <dbReference type="NCBI Taxonomy" id="983644"/>
    <lineage>
        <taxon>Eukaryota</taxon>
        <taxon>Fungi</taxon>
        <taxon>Dikarya</taxon>
        <taxon>Ascomycota</taxon>
        <taxon>Pezizomycotina</taxon>
        <taxon>Sordariomycetes</taxon>
        <taxon>Hypocreomycetidae</taxon>
        <taxon>Hypocreales</taxon>
        <taxon>Cordycipitaceae</taxon>
        <taxon>Cordyceps</taxon>
    </lineage>
</organism>
<reference evidence="4 5" key="1">
    <citation type="journal article" date="2011" name="Genome Biol.">
        <title>Genome sequence of the insect pathogenic fungus Cordyceps militaris, a valued traditional Chinese medicine.</title>
        <authorList>
            <person name="Zheng P."/>
            <person name="Xia Y."/>
            <person name="Xiao G."/>
            <person name="Xiong C."/>
            <person name="Hu X."/>
            <person name="Zhang S."/>
            <person name="Zheng H."/>
            <person name="Huang Y."/>
            <person name="Zhou Y."/>
            <person name="Wang S."/>
            <person name="Zhao G.P."/>
            <person name="Liu X."/>
            <person name="St Leger R.J."/>
            <person name="Wang C."/>
        </authorList>
    </citation>
    <scope>NUCLEOTIDE SEQUENCE [LARGE SCALE GENOMIC DNA]</scope>
    <source>
        <strain evidence="4 5">CM01</strain>
    </source>
</reference>
<keyword evidence="2" id="KW-0812">Transmembrane</keyword>
<dbReference type="HOGENOM" id="CLU_1532260_0_0_1"/>
<gene>
    <name evidence="4" type="ORF">CCM_01111</name>
</gene>
<feature type="region of interest" description="Disordered" evidence="1">
    <location>
        <begin position="88"/>
        <end position="163"/>
    </location>
</feature>
<dbReference type="RefSeq" id="XP_006666332.1">
    <property type="nucleotide sequence ID" value="XM_006666269.1"/>
</dbReference>
<feature type="compositionally biased region" description="Low complexity" evidence="1">
    <location>
        <begin position="91"/>
        <end position="137"/>
    </location>
</feature>
<dbReference type="OMA" id="SAITTHE"/>
<keyword evidence="2" id="KW-0472">Membrane</keyword>
<dbReference type="EMBL" id="JH126399">
    <property type="protein sequence ID" value="EGX96455.1"/>
    <property type="molecule type" value="Genomic_DNA"/>
</dbReference>